<evidence type="ECO:0000313" key="3">
    <source>
        <dbReference type="Proteomes" id="UP000256599"/>
    </source>
</evidence>
<sequence length="161" mass="16771">MSLNLALAEQVSFHLRYKGLKIAIAESCTGGLLSYHFSALSGASSIFSGGMITYSNAMKAAWLGVESEDLNKYGAVSEVVVRGMCEGILRQSGADVALATSGIAGPSGGSEQIPLGCVYIGVQFKASQALVGAYQFQGDRNSVQIQSCTQALELLLALLQA</sequence>
<dbReference type="OrthoDB" id="9801454at2"/>
<evidence type="ECO:0000259" key="1">
    <source>
        <dbReference type="Pfam" id="PF02464"/>
    </source>
</evidence>
<dbReference type="Pfam" id="PF02464">
    <property type="entry name" value="CinA"/>
    <property type="match status" value="1"/>
</dbReference>
<feature type="domain" description="CinA C-terminal" evidence="1">
    <location>
        <begin position="6"/>
        <end position="158"/>
    </location>
</feature>
<reference evidence="2 3" key="1">
    <citation type="submission" date="2018-04" db="EMBL/GenBank/DDBJ databases">
        <title>Novel Campyloabacter and Helicobacter Species and Strains.</title>
        <authorList>
            <person name="Mannion A.J."/>
            <person name="Shen Z."/>
            <person name="Fox J.G."/>
        </authorList>
    </citation>
    <scope>NUCLEOTIDE SEQUENCE [LARGE SCALE GENOMIC DNA]</scope>
    <source>
        <strain evidence="2 3">MIT 98-6070</strain>
    </source>
</reference>
<proteinExistence type="predicted"/>
<dbReference type="NCBIfam" id="TIGR00199">
    <property type="entry name" value="PncC_domain"/>
    <property type="match status" value="1"/>
</dbReference>
<dbReference type="Gene3D" id="3.90.950.20">
    <property type="entry name" value="CinA-like"/>
    <property type="match status" value="1"/>
</dbReference>
<accession>A0A3D8I3Q7</accession>
<dbReference type="InterPro" id="IPR036653">
    <property type="entry name" value="CinA-like_C"/>
</dbReference>
<evidence type="ECO:0000313" key="2">
    <source>
        <dbReference type="EMBL" id="RDU59769.1"/>
    </source>
</evidence>
<dbReference type="Proteomes" id="UP000256599">
    <property type="component" value="Unassembled WGS sequence"/>
</dbReference>
<name>A0A3D8I3Q7_9HELI</name>
<organism evidence="2 3">
    <name type="scientific">Helicobacter marmotae</name>
    <dbReference type="NCBI Taxonomy" id="152490"/>
    <lineage>
        <taxon>Bacteria</taxon>
        <taxon>Pseudomonadati</taxon>
        <taxon>Campylobacterota</taxon>
        <taxon>Epsilonproteobacteria</taxon>
        <taxon>Campylobacterales</taxon>
        <taxon>Helicobacteraceae</taxon>
        <taxon>Helicobacter</taxon>
    </lineage>
</organism>
<dbReference type="InterPro" id="IPR008136">
    <property type="entry name" value="CinA_C"/>
</dbReference>
<dbReference type="AlphaFoldDB" id="A0A3D8I3Q7"/>
<keyword evidence="3" id="KW-1185">Reference proteome</keyword>
<gene>
    <name evidence="2" type="ORF">CQA63_05640</name>
</gene>
<protein>
    <submittedName>
        <fullName evidence="2">CinA family protein</fullName>
    </submittedName>
</protein>
<comment type="caution">
    <text evidence="2">The sequence shown here is derived from an EMBL/GenBank/DDBJ whole genome shotgun (WGS) entry which is preliminary data.</text>
</comment>
<dbReference type="SUPFAM" id="SSF142433">
    <property type="entry name" value="CinA-like"/>
    <property type="match status" value="1"/>
</dbReference>
<dbReference type="EMBL" id="NXLR01000009">
    <property type="protein sequence ID" value="RDU59769.1"/>
    <property type="molecule type" value="Genomic_DNA"/>
</dbReference>